<keyword evidence="3" id="KW-1185">Reference proteome</keyword>
<feature type="compositionally biased region" description="Polar residues" evidence="1">
    <location>
        <begin position="59"/>
        <end position="71"/>
    </location>
</feature>
<dbReference type="AlphaFoldDB" id="A0AAE1VZT7"/>
<name>A0AAE1VZT7_9LAMI</name>
<feature type="region of interest" description="Disordered" evidence="1">
    <location>
        <begin position="33"/>
        <end position="96"/>
    </location>
</feature>
<gene>
    <name evidence="2" type="ORF">Sango_2928100</name>
</gene>
<evidence type="ECO:0000313" key="3">
    <source>
        <dbReference type="Proteomes" id="UP001289374"/>
    </source>
</evidence>
<dbReference type="EMBL" id="JACGWL010000799">
    <property type="protein sequence ID" value="KAK4381849.1"/>
    <property type="molecule type" value="Genomic_DNA"/>
</dbReference>
<feature type="compositionally biased region" description="Polar residues" evidence="1">
    <location>
        <begin position="81"/>
        <end position="92"/>
    </location>
</feature>
<reference evidence="2" key="1">
    <citation type="submission" date="2020-06" db="EMBL/GenBank/DDBJ databases">
        <authorList>
            <person name="Li T."/>
            <person name="Hu X."/>
            <person name="Zhang T."/>
            <person name="Song X."/>
            <person name="Zhang H."/>
            <person name="Dai N."/>
            <person name="Sheng W."/>
            <person name="Hou X."/>
            <person name="Wei L."/>
        </authorList>
    </citation>
    <scope>NUCLEOTIDE SEQUENCE</scope>
    <source>
        <strain evidence="2">K16</strain>
        <tissue evidence="2">Leaf</tissue>
    </source>
</reference>
<evidence type="ECO:0000313" key="2">
    <source>
        <dbReference type="EMBL" id="KAK4381849.1"/>
    </source>
</evidence>
<comment type="caution">
    <text evidence="2">The sequence shown here is derived from an EMBL/GenBank/DDBJ whole genome shotgun (WGS) entry which is preliminary data.</text>
</comment>
<dbReference type="Proteomes" id="UP001289374">
    <property type="component" value="Unassembled WGS sequence"/>
</dbReference>
<protein>
    <submittedName>
        <fullName evidence="2">Uncharacterized protein</fullName>
    </submittedName>
</protein>
<reference evidence="2" key="2">
    <citation type="journal article" date="2024" name="Plant">
        <title>Genomic evolution and insights into agronomic trait innovations of Sesamum species.</title>
        <authorList>
            <person name="Miao H."/>
            <person name="Wang L."/>
            <person name="Qu L."/>
            <person name="Liu H."/>
            <person name="Sun Y."/>
            <person name="Le M."/>
            <person name="Wang Q."/>
            <person name="Wei S."/>
            <person name="Zheng Y."/>
            <person name="Lin W."/>
            <person name="Duan Y."/>
            <person name="Cao H."/>
            <person name="Xiong S."/>
            <person name="Wang X."/>
            <person name="Wei L."/>
            <person name="Li C."/>
            <person name="Ma Q."/>
            <person name="Ju M."/>
            <person name="Zhao R."/>
            <person name="Li G."/>
            <person name="Mu C."/>
            <person name="Tian Q."/>
            <person name="Mei H."/>
            <person name="Zhang T."/>
            <person name="Gao T."/>
            <person name="Zhang H."/>
        </authorList>
    </citation>
    <scope>NUCLEOTIDE SEQUENCE</scope>
    <source>
        <strain evidence="2">K16</strain>
    </source>
</reference>
<sequence>MVFKEAYAIRGGLRGKKGWQEIQETLLPPSVHIYPKKRTKMPKQLDTNGGIKRQDGNNDDLSSNAGSSSNNTHKEIKNDDFSSISPTVQSKGGQRPLSPYPNELLLDSLCASSTCSILFESHHLTIITQISNLHLPQLHQSQVDACMSAQFLQLLASVFLLDG</sequence>
<evidence type="ECO:0000256" key="1">
    <source>
        <dbReference type="SAM" id="MobiDB-lite"/>
    </source>
</evidence>
<organism evidence="2 3">
    <name type="scientific">Sesamum angolense</name>
    <dbReference type="NCBI Taxonomy" id="2727404"/>
    <lineage>
        <taxon>Eukaryota</taxon>
        <taxon>Viridiplantae</taxon>
        <taxon>Streptophyta</taxon>
        <taxon>Embryophyta</taxon>
        <taxon>Tracheophyta</taxon>
        <taxon>Spermatophyta</taxon>
        <taxon>Magnoliopsida</taxon>
        <taxon>eudicotyledons</taxon>
        <taxon>Gunneridae</taxon>
        <taxon>Pentapetalae</taxon>
        <taxon>asterids</taxon>
        <taxon>lamiids</taxon>
        <taxon>Lamiales</taxon>
        <taxon>Pedaliaceae</taxon>
        <taxon>Sesamum</taxon>
    </lineage>
</organism>
<proteinExistence type="predicted"/>
<accession>A0AAE1VZT7</accession>